<feature type="compositionally biased region" description="Low complexity" evidence="11">
    <location>
        <begin position="585"/>
        <end position="600"/>
    </location>
</feature>
<evidence type="ECO:0000256" key="1">
    <source>
        <dbReference type="ARBA" id="ARBA00001970"/>
    </source>
</evidence>
<dbReference type="PANTHER" id="PTHR15422:SF24">
    <property type="entry name" value="DOMON RELATED DOMAIN-CONTAINING PROTEIN"/>
    <property type="match status" value="1"/>
</dbReference>
<evidence type="ECO:0000256" key="9">
    <source>
        <dbReference type="ARBA" id="ARBA00023004"/>
    </source>
</evidence>
<dbReference type="GO" id="GO:0046872">
    <property type="term" value="F:metal ion binding"/>
    <property type="evidence" value="ECO:0007669"/>
    <property type="project" value="UniProtKB-KW"/>
</dbReference>
<evidence type="ECO:0000256" key="11">
    <source>
        <dbReference type="SAM" id="MobiDB-lite"/>
    </source>
</evidence>
<comment type="cofactor">
    <cofactor evidence="1">
        <name>heme b</name>
        <dbReference type="ChEBI" id="CHEBI:60344"/>
    </cofactor>
</comment>
<feature type="transmembrane region" description="Helical" evidence="12">
    <location>
        <begin position="57"/>
        <end position="82"/>
    </location>
</feature>
<keyword evidence="8 12" id="KW-1133">Transmembrane helix</keyword>
<feature type="transmembrane region" description="Helical" evidence="12">
    <location>
        <begin position="173"/>
        <end position="194"/>
    </location>
</feature>
<name>A0A4S2MPL9_9PEZI</name>
<evidence type="ECO:0000256" key="8">
    <source>
        <dbReference type="ARBA" id="ARBA00022989"/>
    </source>
</evidence>
<evidence type="ECO:0000256" key="5">
    <source>
        <dbReference type="ARBA" id="ARBA00022692"/>
    </source>
</evidence>
<feature type="transmembrane region" description="Helical" evidence="12">
    <location>
        <begin position="133"/>
        <end position="152"/>
    </location>
</feature>
<evidence type="ECO:0000256" key="7">
    <source>
        <dbReference type="ARBA" id="ARBA00022982"/>
    </source>
</evidence>
<keyword evidence="6" id="KW-0479">Metal-binding</keyword>
<keyword evidence="10 12" id="KW-0472">Membrane</keyword>
<keyword evidence="5 12" id="KW-0812">Transmembrane</keyword>
<feature type="domain" description="Cytochrome b561" evidence="13">
    <location>
        <begin position="26"/>
        <end position="223"/>
    </location>
</feature>
<feature type="compositionally biased region" description="Basic and acidic residues" evidence="11">
    <location>
        <begin position="544"/>
        <end position="567"/>
    </location>
</feature>
<dbReference type="InParanoid" id="A0A4S2MPL9"/>
<feature type="region of interest" description="Disordered" evidence="11">
    <location>
        <begin position="296"/>
        <end position="388"/>
    </location>
</feature>
<feature type="compositionally biased region" description="Basic and acidic residues" evidence="11">
    <location>
        <begin position="246"/>
        <end position="258"/>
    </location>
</feature>
<keyword evidence="3" id="KW-0813">Transport</keyword>
<feature type="compositionally biased region" description="Polar residues" evidence="11">
    <location>
        <begin position="495"/>
        <end position="505"/>
    </location>
</feature>
<dbReference type="GO" id="GO:0020037">
    <property type="term" value="F:heme binding"/>
    <property type="evidence" value="ECO:0007669"/>
    <property type="project" value="TreeGrafter"/>
</dbReference>
<dbReference type="STRING" id="341454.A0A4S2MPL9"/>
<dbReference type="EMBL" id="ML220134">
    <property type="protein sequence ID" value="TGZ79136.1"/>
    <property type="molecule type" value="Genomic_DNA"/>
</dbReference>
<keyword evidence="4" id="KW-0349">Heme</keyword>
<feature type="compositionally biased region" description="Basic and acidic residues" evidence="11">
    <location>
        <begin position="522"/>
        <end position="535"/>
    </location>
</feature>
<comment type="subcellular location">
    <subcellularLocation>
        <location evidence="2">Membrane</location>
        <topology evidence="2">Multi-pass membrane protein</topology>
    </subcellularLocation>
</comment>
<feature type="compositionally biased region" description="Polar residues" evidence="11">
    <location>
        <begin position="463"/>
        <end position="473"/>
    </location>
</feature>
<dbReference type="SMART" id="SM00665">
    <property type="entry name" value="B561"/>
    <property type="match status" value="1"/>
</dbReference>
<evidence type="ECO:0000256" key="2">
    <source>
        <dbReference type="ARBA" id="ARBA00004141"/>
    </source>
</evidence>
<keyword evidence="15" id="KW-1185">Reference proteome</keyword>
<keyword evidence="9" id="KW-0408">Iron</keyword>
<evidence type="ECO:0000256" key="12">
    <source>
        <dbReference type="SAM" id="Phobius"/>
    </source>
</evidence>
<evidence type="ECO:0000256" key="10">
    <source>
        <dbReference type="ARBA" id="ARBA00023136"/>
    </source>
</evidence>
<protein>
    <recommendedName>
        <fullName evidence="13">Cytochrome b561 domain-containing protein</fullName>
    </recommendedName>
</protein>
<dbReference type="PANTHER" id="PTHR15422">
    <property type="entry name" value="OS05G0565100 PROTEIN"/>
    <property type="match status" value="1"/>
</dbReference>
<dbReference type="PROSITE" id="PS50939">
    <property type="entry name" value="CYTOCHROME_B561"/>
    <property type="match status" value="1"/>
</dbReference>
<feature type="region of interest" description="Disordered" evidence="11">
    <location>
        <begin position="240"/>
        <end position="276"/>
    </location>
</feature>
<dbReference type="OrthoDB" id="19261at2759"/>
<feature type="compositionally biased region" description="Polar residues" evidence="11">
    <location>
        <begin position="643"/>
        <end position="655"/>
    </location>
</feature>
<feature type="transmembrane region" description="Helical" evidence="12">
    <location>
        <begin position="94"/>
        <end position="121"/>
    </location>
</feature>
<proteinExistence type="predicted"/>
<dbReference type="Proteomes" id="UP000298138">
    <property type="component" value="Unassembled WGS sequence"/>
</dbReference>
<dbReference type="GO" id="GO:0140575">
    <property type="term" value="F:transmembrane monodehydroascorbate reductase activity"/>
    <property type="evidence" value="ECO:0007669"/>
    <property type="project" value="InterPro"/>
</dbReference>
<evidence type="ECO:0000256" key="6">
    <source>
        <dbReference type="ARBA" id="ARBA00022723"/>
    </source>
</evidence>
<feature type="compositionally biased region" description="Polar residues" evidence="11">
    <location>
        <begin position="312"/>
        <end position="322"/>
    </location>
</feature>
<dbReference type="InterPro" id="IPR045150">
    <property type="entry name" value="CYB561D1/2"/>
</dbReference>
<sequence length="788" mass="86211">MASPTTQRPAGTTYPKPYEGTWDEDTGKYLLPNLVGLPFDAMVKNGEGNRHGGDPKYYRLILVHALFGAFAFLIFTPAALVCARFLTGGPRPRLAMAGHIGFQITSVLCLTITFVTGYFAVGEQNWGKNPHHAIGAAVYVGMIFQLFFGAFVRWRTHKKIRKYVPLHKMIHQWLGRGVFLLGLAQIPLGLYVYGSPLALFILYAVVVFIFFVIWFICEFLKERGWFTHGILGRDRRPISTAQPEMAESHQEVEAHPETNDNLEAGNGPASPENSRRSRFSNISWFKNFLPPSGRGRYQSPGYNYPEDGLVSGDTSRAPSTARSPALMGLHPAPGQNHPPVPPIPDGYDSPQLQPPPLQDTALRGSTTLPDGGNPGNNYTDIPEPQQMYDPYISHGAAYAAGQAGNRNRNRNQGQQQYTDMPPSPIGAGGYMEADNGFIPSPGSDNPPTVPLPQRPHRRDRSTDSIPRPNTGNQYAAVPSSPLRGGAGGIGAAGPSNRNPQQQPNIAVQVKLNPDKSVTVRRLQPEEVERERQERARQRRQQNFAREEELLRQRQQEEEARYLQEQQERQQQQQQQSRKSHDQSRSRPTTSGAAAAAPASSIQAPGDAGDNDTPSTLPTPSHPLRHQPSWSANDDHDNLLHTPYTPSVGGQSSTIAHASGGLLGRIPPPSHLSPTQPLSPVSPLTPDPIDRDDSTSPSPMEMPGGIVSPILGMSPVMMKRTPVTQSPVAKVNSPGPLRPSGGSASGSGTAENSEMEQEIVKEQRRRRRREERMGGGSSVAGRYPSTEWT</sequence>
<evidence type="ECO:0000256" key="3">
    <source>
        <dbReference type="ARBA" id="ARBA00022448"/>
    </source>
</evidence>
<dbReference type="Gene3D" id="1.20.120.1770">
    <property type="match status" value="1"/>
</dbReference>
<keyword evidence="7" id="KW-0249">Electron transport</keyword>
<feature type="transmembrane region" description="Helical" evidence="12">
    <location>
        <begin position="200"/>
        <end position="220"/>
    </location>
</feature>
<dbReference type="CDD" id="cd08760">
    <property type="entry name" value="Cyt_b561_FRRS1_like"/>
    <property type="match status" value="1"/>
</dbReference>
<dbReference type="GO" id="GO:0016020">
    <property type="term" value="C:membrane"/>
    <property type="evidence" value="ECO:0007669"/>
    <property type="project" value="UniProtKB-SubCell"/>
</dbReference>
<feature type="region of interest" description="Disordered" evidence="11">
    <location>
        <begin position="404"/>
        <end position="788"/>
    </location>
</feature>
<organism evidence="14 15">
    <name type="scientific">Ascodesmis nigricans</name>
    <dbReference type="NCBI Taxonomy" id="341454"/>
    <lineage>
        <taxon>Eukaryota</taxon>
        <taxon>Fungi</taxon>
        <taxon>Dikarya</taxon>
        <taxon>Ascomycota</taxon>
        <taxon>Pezizomycotina</taxon>
        <taxon>Pezizomycetes</taxon>
        <taxon>Pezizales</taxon>
        <taxon>Ascodesmidaceae</taxon>
        <taxon>Ascodesmis</taxon>
    </lineage>
</organism>
<evidence type="ECO:0000259" key="13">
    <source>
        <dbReference type="PROSITE" id="PS50939"/>
    </source>
</evidence>
<gene>
    <name evidence="14" type="ORF">EX30DRAFT_117577</name>
</gene>
<evidence type="ECO:0000313" key="14">
    <source>
        <dbReference type="EMBL" id="TGZ79136.1"/>
    </source>
</evidence>
<dbReference type="AlphaFoldDB" id="A0A4S2MPL9"/>
<accession>A0A4S2MPL9</accession>
<reference evidence="14 15" key="1">
    <citation type="submission" date="2019-04" db="EMBL/GenBank/DDBJ databases">
        <title>Comparative genomics and transcriptomics to analyze fruiting body development in filamentous ascomycetes.</title>
        <authorList>
            <consortium name="DOE Joint Genome Institute"/>
            <person name="Lutkenhaus R."/>
            <person name="Traeger S."/>
            <person name="Breuer J."/>
            <person name="Kuo A."/>
            <person name="Lipzen A."/>
            <person name="Pangilinan J."/>
            <person name="Dilworth D."/>
            <person name="Sandor L."/>
            <person name="Poggeler S."/>
            <person name="Barry K."/>
            <person name="Grigoriev I.V."/>
            <person name="Nowrousian M."/>
        </authorList>
    </citation>
    <scope>NUCLEOTIDE SEQUENCE [LARGE SCALE GENOMIC DNA]</scope>
    <source>
        <strain evidence="14 15">CBS 389.68</strain>
    </source>
</reference>
<evidence type="ECO:0000313" key="15">
    <source>
        <dbReference type="Proteomes" id="UP000298138"/>
    </source>
</evidence>
<feature type="compositionally biased region" description="Low complexity" evidence="11">
    <location>
        <begin position="732"/>
        <end position="747"/>
    </location>
</feature>
<dbReference type="InterPro" id="IPR006593">
    <property type="entry name" value="Cyt_b561/ferric_Rdtase_TM"/>
</dbReference>
<evidence type="ECO:0000256" key="4">
    <source>
        <dbReference type="ARBA" id="ARBA00022617"/>
    </source>
</evidence>
<feature type="compositionally biased region" description="Low complexity" evidence="11">
    <location>
        <begin position="404"/>
        <end position="417"/>
    </location>
</feature>